<feature type="domain" description="FAD-binding" evidence="3">
    <location>
        <begin position="289"/>
        <end position="348"/>
    </location>
</feature>
<dbReference type="InterPro" id="IPR050493">
    <property type="entry name" value="FAD-dep_Monooxygenase_BioMet"/>
</dbReference>
<protein>
    <recommendedName>
        <fullName evidence="3">FAD-binding domain-containing protein</fullName>
    </recommendedName>
</protein>
<evidence type="ECO:0000256" key="1">
    <source>
        <dbReference type="ARBA" id="ARBA00023002"/>
    </source>
</evidence>
<accession>A0A0K1JE00</accession>
<keyword evidence="1" id="KW-0560">Oxidoreductase</keyword>
<keyword evidence="5" id="KW-1185">Reference proteome</keyword>
<dbReference type="EMBL" id="CP011112">
    <property type="protein sequence ID" value="AKU14818.1"/>
    <property type="molecule type" value="Genomic_DNA"/>
</dbReference>
<dbReference type="SUPFAM" id="SSF51905">
    <property type="entry name" value="FAD/NAD(P)-binding domain"/>
    <property type="match status" value="1"/>
</dbReference>
<reference evidence="4 5" key="1">
    <citation type="submission" date="2015-03" db="EMBL/GenBank/DDBJ databases">
        <title>Luteipulveratus halotolerans sp. nov., a novel actinobacterium (Dermacoccaceae) from Sarawak, Malaysia.</title>
        <authorList>
            <person name="Juboi H."/>
            <person name="Basik A."/>
            <person name="Shamsul S.S."/>
            <person name="Arnold P."/>
            <person name="Schmitt E.K."/>
            <person name="Sanglier J.-J."/>
            <person name="Yeo T."/>
        </authorList>
    </citation>
    <scope>NUCLEOTIDE SEQUENCE [LARGE SCALE GENOMIC DNA]</scope>
    <source>
        <strain evidence="4 5">MN07-A0370</strain>
    </source>
</reference>
<evidence type="ECO:0000313" key="5">
    <source>
        <dbReference type="Proteomes" id="UP000066480"/>
    </source>
</evidence>
<name>A0A0K1JE00_9MICO</name>
<evidence type="ECO:0000256" key="2">
    <source>
        <dbReference type="ARBA" id="ARBA00023033"/>
    </source>
</evidence>
<dbReference type="PANTHER" id="PTHR13789:SF268">
    <property type="entry name" value="5-METHYLPHENAZINE-1-CARBOXYLATE 1-MONOOXYGENASE"/>
    <property type="match status" value="1"/>
</dbReference>
<dbReference type="GO" id="GO:0071949">
    <property type="term" value="F:FAD binding"/>
    <property type="evidence" value="ECO:0007669"/>
    <property type="project" value="InterPro"/>
</dbReference>
<evidence type="ECO:0000259" key="3">
    <source>
        <dbReference type="Pfam" id="PF01494"/>
    </source>
</evidence>
<dbReference type="PANTHER" id="PTHR13789">
    <property type="entry name" value="MONOOXYGENASE"/>
    <property type="match status" value="1"/>
</dbReference>
<feature type="domain" description="FAD-binding" evidence="3">
    <location>
        <begin position="4"/>
        <end position="182"/>
    </location>
</feature>
<proteinExistence type="predicted"/>
<evidence type="ECO:0000313" key="4">
    <source>
        <dbReference type="EMBL" id="AKU14818.1"/>
    </source>
</evidence>
<gene>
    <name evidence="4" type="ORF">VV02_01275</name>
</gene>
<dbReference type="PATRIC" id="fig|571913.6.peg.262"/>
<dbReference type="KEGG" id="lmoi:VV02_01275"/>
<dbReference type="Gene3D" id="3.50.50.60">
    <property type="entry name" value="FAD/NAD(P)-binding domain"/>
    <property type="match status" value="1"/>
</dbReference>
<sequence>MSRIVIAGGGIAGLCTALALHATGHRDITVLERARSVEPLGSGINVMPQAVRELDRLGLLDDLRAISVETTELVYATAGGEEIWREPRGRRAGFRWPQLSIHRGWLQMCLARHVAERLGPDTIVTSSHVLAEPGGLEAGVVRYEDRSIRSIRSLPADLLIGADGIRSEVRQAVAPEDPGPRPNPQVVWRGMAWGESFLDGSSMVIAGDGTRKVVFYPIAHKNGRALINWAAAEPMVSETEGGNWNMPARPKAFAPGFEGWQVEGVDIAELMLASDDCFAYPMVDLDPLDHWSIGRTTLVGDAAHAMYPVGSNGATQSIIDGAALAHHLAAHHTLDEGLAAYELDRRTATRPIQAANRAQGPEVVVDLAAARVPSQFTTVAEAFEDGELAAIASRYARTTSLDQANTDSPYPAPTTAARLFERSHA</sequence>
<dbReference type="Gene3D" id="3.30.9.30">
    <property type="match status" value="1"/>
</dbReference>
<dbReference type="NCBIfam" id="NF005720">
    <property type="entry name" value="PRK07538.1"/>
    <property type="match status" value="1"/>
</dbReference>
<dbReference type="RefSeq" id="WP_052589358.1">
    <property type="nucleotide sequence ID" value="NZ_CP011112.1"/>
</dbReference>
<dbReference type="AlphaFoldDB" id="A0A0K1JE00"/>
<organism evidence="4 5">
    <name type="scientific">Luteipulveratus mongoliensis</name>
    <dbReference type="NCBI Taxonomy" id="571913"/>
    <lineage>
        <taxon>Bacteria</taxon>
        <taxon>Bacillati</taxon>
        <taxon>Actinomycetota</taxon>
        <taxon>Actinomycetes</taxon>
        <taxon>Micrococcales</taxon>
        <taxon>Dermacoccaceae</taxon>
        <taxon>Luteipulveratus</taxon>
    </lineage>
</organism>
<dbReference type="OrthoDB" id="9782160at2"/>
<dbReference type="InterPro" id="IPR036188">
    <property type="entry name" value="FAD/NAD-bd_sf"/>
</dbReference>
<keyword evidence="2" id="KW-0503">Monooxygenase</keyword>
<dbReference type="STRING" id="571913.VV02_01275"/>
<dbReference type="PRINTS" id="PR00420">
    <property type="entry name" value="RNGMNOXGNASE"/>
</dbReference>
<dbReference type="GO" id="GO:0004497">
    <property type="term" value="F:monooxygenase activity"/>
    <property type="evidence" value="ECO:0007669"/>
    <property type="project" value="UniProtKB-KW"/>
</dbReference>
<dbReference type="Proteomes" id="UP000066480">
    <property type="component" value="Chromosome"/>
</dbReference>
<dbReference type="Pfam" id="PF01494">
    <property type="entry name" value="FAD_binding_3"/>
    <property type="match status" value="2"/>
</dbReference>
<dbReference type="InterPro" id="IPR002938">
    <property type="entry name" value="FAD-bd"/>
</dbReference>
<dbReference type="SUPFAM" id="SSF54373">
    <property type="entry name" value="FAD-linked reductases, C-terminal domain"/>
    <property type="match status" value="1"/>
</dbReference>